<keyword evidence="6" id="KW-0175">Coiled coil</keyword>
<evidence type="ECO:0000256" key="3">
    <source>
        <dbReference type="ARBA" id="ARBA00018408"/>
    </source>
</evidence>
<evidence type="ECO:0000256" key="5">
    <source>
        <dbReference type="ARBA" id="ARBA00022803"/>
    </source>
</evidence>
<dbReference type="EMBL" id="KQ965733">
    <property type="protein sequence ID" value="KXS21374.1"/>
    <property type="molecule type" value="Genomic_DNA"/>
</dbReference>
<comment type="subcellular location">
    <subcellularLocation>
        <location evidence="1">Cytoplasm</location>
        <location evidence="1">Cytoskeleton</location>
        <location evidence="1">Microtubule organizing center</location>
        <location evidence="1">Centrosome</location>
    </subcellularLocation>
</comment>
<keyword evidence="5" id="KW-0802">TPR repeat</keyword>
<dbReference type="GO" id="GO:0060271">
    <property type="term" value="P:cilium assembly"/>
    <property type="evidence" value="ECO:0007669"/>
    <property type="project" value="InterPro"/>
</dbReference>
<feature type="region of interest" description="Disordered" evidence="9">
    <location>
        <begin position="346"/>
        <end position="370"/>
    </location>
</feature>
<comment type="function">
    <text evidence="8">Plays a role in the organization of both preexisting and nascent microtubules in interphase cells. During mitosis, required for the organization and orientation of the mitotic spindle.</text>
</comment>
<dbReference type="OrthoDB" id="2128169at2759"/>
<reference evidence="10 11" key="1">
    <citation type="journal article" date="2015" name="Genome Biol. Evol.">
        <title>Phylogenomic analyses indicate that early fungi evolved digesting cell walls of algal ancestors of land plants.</title>
        <authorList>
            <person name="Chang Y."/>
            <person name="Wang S."/>
            <person name="Sekimoto S."/>
            <person name="Aerts A.L."/>
            <person name="Choi C."/>
            <person name="Clum A."/>
            <person name="LaButti K.M."/>
            <person name="Lindquist E.A."/>
            <person name="Yee Ngan C."/>
            <person name="Ohm R.A."/>
            <person name="Salamov A.A."/>
            <person name="Grigoriev I.V."/>
            <person name="Spatafora J.W."/>
            <person name="Berbee M.L."/>
        </authorList>
    </citation>
    <scope>NUCLEOTIDE SEQUENCE [LARGE SCALE GENOMIC DNA]</scope>
    <source>
        <strain evidence="10 11">JEL478</strain>
    </source>
</reference>
<sequence>MKVQAADRIAREVASAYEARMAAMGERVRLLEAEVGSLKKKLGEAEKRAKVGAEEAAQREVEDAKRRADEAEDRWRRAEAGRVRAEGELEAEREEKEVLKLRLLERKGGDGAQAPPSGLTTRDLIRRDKIAHGAPTRLLTSFASLPPDAAISLLAQVSSLLGVSDPSAFISGVRDVARVVRALPDVQRFVKEVDDVVWEDDDADGKMHKLVETAKKLREWKADVRRAKKLEVFRRRVYRHLGIEPRESDIAALDEIDRSLSARLANGGSSSAESARLVAHFQSLFDVPNESGVQAAMDRLYTQTSVFDAAVRRLRSTLGREGGSVTAVVDEACRVIKSWRHMEAAMEKDDRSGIESSDDEKDRFESVRISVDGADEGDEALRELGKLVGRARRT</sequence>
<dbReference type="GO" id="GO:0005815">
    <property type="term" value="C:microtubule organizing center"/>
    <property type="evidence" value="ECO:0007669"/>
    <property type="project" value="TreeGrafter"/>
</dbReference>
<evidence type="ECO:0000256" key="2">
    <source>
        <dbReference type="ARBA" id="ARBA00011832"/>
    </source>
</evidence>
<comment type="subunit">
    <text evidence="2">Directly interacts with tubulin-gamma; this interaction determines centrosomal localization.</text>
</comment>
<dbReference type="STRING" id="1344416.A0A139AXE2"/>
<dbReference type="PANTHER" id="PTHR14594:SF1">
    <property type="entry name" value="CENTROSOMAL PROTEIN OF 70 KDA"/>
    <property type="match status" value="1"/>
</dbReference>
<evidence type="ECO:0000256" key="6">
    <source>
        <dbReference type="ARBA" id="ARBA00023054"/>
    </source>
</evidence>
<evidence type="ECO:0000256" key="7">
    <source>
        <dbReference type="ARBA" id="ARBA00023212"/>
    </source>
</evidence>
<gene>
    <name evidence="10" type="ORF">M427DRAFT_130860</name>
</gene>
<proteinExistence type="predicted"/>
<evidence type="ECO:0000256" key="8">
    <source>
        <dbReference type="ARBA" id="ARBA00025273"/>
    </source>
</evidence>
<dbReference type="AlphaFoldDB" id="A0A139AXE2"/>
<evidence type="ECO:0000256" key="1">
    <source>
        <dbReference type="ARBA" id="ARBA00004300"/>
    </source>
</evidence>
<dbReference type="GO" id="GO:0070507">
    <property type="term" value="P:regulation of microtubule cytoskeleton organization"/>
    <property type="evidence" value="ECO:0007669"/>
    <property type="project" value="InterPro"/>
</dbReference>
<protein>
    <recommendedName>
        <fullName evidence="3">Centrosomal protein of 70 kDa</fullName>
    </recommendedName>
</protein>
<dbReference type="InterPro" id="IPR037692">
    <property type="entry name" value="CEP70"/>
</dbReference>
<evidence type="ECO:0000313" key="11">
    <source>
        <dbReference type="Proteomes" id="UP000070544"/>
    </source>
</evidence>
<dbReference type="GO" id="GO:0043015">
    <property type="term" value="F:gamma-tubulin binding"/>
    <property type="evidence" value="ECO:0007669"/>
    <property type="project" value="InterPro"/>
</dbReference>
<keyword evidence="11" id="KW-1185">Reference proteome</keyword>
<organism evidence="10 11">
    <name type="scientific">Gonapodya prolifera (strain JEL478)</name>
    <name type="common">Monoblepharis prolifera</name>
    <dbReference type="NCBI Taxonomy" id="1344416"/>
    <lineage>
        <taxon>Eukaryota</taxon>
        <taxon>Fungi</taxon>
        <taxon>Fungi incertae sedis</taxon>
        <taxon>Chytridiomycota</taxon>
        <taxon>Chytridiomycota incertae sedis</taxon>
        <taxon>Monoblepharidomycetes</taxon>
        <taxon>Monoblepharidales</taxon>
        <taxon>Gonapodyaceae</taxon>
        <taxon>Gonapodya</taxon>
    </lineage>
</organism>
<evidence type="ECO:0000313" key="10">
    <source>
        <dbReference type="EMBL" id="KXS21374.1"/>
    </source>
</evidence>
<feature type="region of interest" description="Disordered" evidence="9">
    <location>
        <begin position="43"/>
        <end position="72"/>
    </location>
</feature>
<dbReference type="PANTHER" id="PTHR14594">
    <property type="entry name" value="CENTROSOMAL PROTEIN OF 70 KDA"/>
    <property type="match status" value="1"/>
</dbReference>
<evidence type="ECO:0000256" key="9">
    <source>
        <dbReference type="SAM" id="MobiDB-lite"/>
    </source>
</evidence>
<accession>A0A139AXE2</accession>
<dbReference type="Proteomes" id="UP000070544">
    <property type="component" value="Unassembled WGS sequence"/>
</dbReference>
<evidence type="ECO:0000256" key="4">
    <source>
        <dbReference type="ARBA" id="ARBA00022490"/>
    </source>
</evidence>
<name>A0A139AXE2_GONPJ</name>
<keyword evidence="7" id="KW-0206">Cytoskeleton</keyword>
<keyword evidence="4" id="KW-0963">Cytoplasm</keyword>